<reference evidence="2" key="1">
    <citation type="submission" date="2021-11" db="EMBL/GenBank/DDBJ databases">
        <title>A Novel Adlercreutzia Species, isolated from a Allomyrina dichotoma larva feces.</title>
        <authorList>
            <person name="Suh M.K."/>
        </authorList>
    </citation>
    <scope>NUCLEOTIDE SEQUENCE</scope>
    <source>
        <strain evidence="2">JBNU-10</strain>
    </source>
</reference>
<comment type="caution">
    <text evidence="2">The sequence shown here is derived from an EMBL/GenBank/DDBJ whole genome shotgun (WGS) entry which is preliminary data.</text>
</comment>
<accession>A0ABS9WGV7</accession>
<dbReference type="RefSeq" id="WP_242164426.1">
    <property type="nucleotide sequence ID" value="NZ_JAJMLW010000002.1"/>
</dbReference>
<evidence type="ECO:0000313" key="3">
    <source>
        <dbReference type="Proteomes" id="UP001430755"/>
    </source>
</evidence>
<gene>
    <name evidence="2" type="ORF">LPT13_05535</name>
</gene>
<name>A0ABS9WGV7_9ACTN</name>
<keyword evidence="3" id="KW-1185">Reference proteome</keyword>
<feature type="domain" description="DUF4130" evidence="1">
    <location>
        <begin position="154"/>
        <end position="300"/>
    </location>
</feature>
<dbReference type="Pfam" id="PF13566">
    <property type="entry name" value="DUF4130"/>
    <property type="match status" value="1"/>
</dbReference>
<evidence type="ECO:0000313" key="2">
    <source>
        <dbReference type="EMBL" id="MCI2241815.1"/>
    </source>
</evidence>
<dbReference type="Proteomes" id="UP001430755">
    <property type="component" value="Unassembled WGS sequence"/>
</dbReference>
<organism evidence="2 3">
    <name type="scientific">Adlercreutzia faecimuris</name>
    <dbReference type="NCBI Taxonomy" id="2897341"/>
    <lineage>
        <taxon>Bacteria</taxon>
        <taxon>Bacillati</taxon>
        <taxon>Actinomycetota</taxon>
        <taxon>Coriobacteriia</taxon>
        <taxon>Eggerthellales</taxon>
        <taxon>Eggerthellaceae</taxon>
        <taxon>Adlercreutzia</taxon>
    </lineage>
</organism>
<proteinExistence type="predicted"/>
<dbReference type="EMBL" id="JAJMLW010000002">
    <property type="protein sequence ID" value="MCI2241815.1"/>
    <property type="molecule type" value="Genomic_DNA"/>
</dbReference>
<dbReference type="InterPro" id="IPR025404">
    <property type="entry name" value="DUF4130"/>
</dbReference>
<dbReference type="NCBIfam" id="TIGR03915">
    <property type="entry name" value="SAM_7_link_chp"/>
    <property type="match status" value="1"/>
</dbReference>
<protein>
    <submittedName>
        <fullName evidence="2">TIGR03915 family putative DNA repair protein</fullName>
    </submittedName>
</protein>
<sequence length="311" mass="34496">MSPRAQDVADTAATGAAELYDELAYVFDGTLEGLFSAVFVSYERHEDPADVLPEGGLQARLGQHLSRIDADPERAGRVRAGFRAACGAKALAYAERAALSDEPGAPAAVFRYIRHGMALNASRGCARCRRRRSCPGASNPQGRPGRAHCPKVRGAMASDLAHPVIGAVHRLARSVFVEREHLLQFIRFEQLEDGLWLARCSPKANAVPLVMDHFAGRLNDQPFVIYDEAHRLAGVYDGRSWVLAPVDGLAEDALPGRTAEEAVMQQAWRRFYRAVAVESRYNPELRQRLMPQRFWRHLTEMQEDLPALATR</sequence>
<evidence type="ECO:0000259" key="1">
    <source>
        <dbReference type="Pfam" id="PF13566"/>
    </source>
</evidence>
<dbReference type="InterPro" id="IPR023875">
    <property type="entry name" value="DNA_repair_put"/>
</dbReference>